<dbReference type="Proteomes" id="UP000887565">
    <property type="component" value="Unplaced"/>
</dbReference>
<accession>A0A915KJW9</accession>
<dbReference type="WBParaSite" id="nRc.2.0.1.t39054-RA">
    <property type="protein sequence ID" value="nRc.2.0.1.t39054-RA"/>
    <property type="gene ID" value="nRc.2.0.1.g39054"/>
</dbReference>
<dbReference type="AlphaFoldDB" id="A0A915KJW9"/>
<evidence type="ECO:0000313" key="2">
    <source>
        <dbReference type="WBParaSite" id="nRc.2.0.1.t39054-RA"/>
    </source>
</evidence>
<keyword evidence="1" id="KW-1185">Reference proteome</keyword>
<reference evidence="2" key="1">
    <citation type="submission" date="2022-11" db="UniProtKB">
        <authorList>
            <consortium name="WormBaseParasite"/>
        </authorList>
    </citation>
    <scope>IDENTIFICATION</scope>
</reference>
<proteinExistence type="predicted"/>
<name>A0A915KJW9_ROMCU</name>
<evidence type="ECO:0000313" key="1">
    <source>
        <dbReference type="Proteomes" id="UP000887565"/>
    </source>
</evidence>
<organism evidence="1 2">
    <name type="scientific">Romanomermis culicivorax</name>
    <name type="common">Nematode worm</name>
    <dbReference type="NCBI Taxonomy" id="13658"/>
    <lineage>
        <taxon>Eukaryota</taxon>
        <taxon>Metazoa</taxon>
        <taxon>Ecdysozoa</taxon>
        <taxon>Nematoda</taxon>
        <taxon>Enoplea</taxon>
        <taxon>Dorylaimia</taxon>
        <taxon>Mermithida</taxon>
        <taxon>Mermithoidea</taxon>
        <taxon>Mermithidae</taxon>
        <taxon>Romanomermis</taxon>
    </lineage>
</organism>
<protein>
    <submittedName>
        <fullName evidence="2">Ovule protein</fullName>
    </submittedName>
</protein>
<sequence length="67" mass="8266">MTKQKLTPQHNDHEYLWYLVKGNNSIHSTMNNSQYRTSFHQQRKRVLVQVESYVLRILLVWDIFRFK</sequence>